<sequence>PADLFMLRRWIEEGAEWPEDITLQPKKKSFTVLGMLPKELYQQLGFKPGTANGNFKAYTQEIPTSDASFDLLPIKGGTFTMGSPKEDPNRGKEEHLAHKVKVNDFWMAKHELTWDEYELWMLNLDKDNRKYKKLEPTAADELTDGVTKPTAPYTDMTFGMGKNGYPAICMTQLAAKMYSMWLSARTGRFYRLPTEAEWEYACKAGTETAYSFGDDKGELSKHSWHLGNSRFKYQKIGQKPANPWGLHDMHGNVWEWVLDQYVPPSKSAFKGIVENPLVAPNTLYPRLVKGGSWDDGSGKHRSAARMGSNEAWKQQDPQIPKSVWYHTDALFVGFRLVRPREIPTLSDIEKFWPSEEDIKAIPSR</sequence>
<feature type="domain" description="Sulfatase-modifying factor enzyme-like" evidence="1">
    <location>
        <begin position="71"/>
        <end position="316"/>
    </location>
</feature>
<reference evidence="2" key="1">
    <citation type="submission" date="2018-05" db="EMBL/GenBank/DDBJ databases">
        <authorList>
            <person name="Lanie J.A."/>
            <person name="Ng W.-L."/>
            <person name="Kazmierczak K.M."/>
            <person name="Andrzejewski T.M."/>
            <person name="Davidsen T.M."/>
            <person name="Wayne K.J."/>
            <person name="Tettelin H."/>
            <person name="Glass J.I."/>
            <person name="Rusch D."/>
            <person name="Podicherti R."/>
            <person name="Tsui H.-C.T."/>
            <person name="Winkler M.E."/>
        </authorList>
    </citation>
    <scope>NUCLEOTIDE SEQUENCE</scope>
</reference>
<feature type="non-terminal residue" evidence="2">
    <location>
        <position position="1"/>
    </location>
</feature>
<proteinExistence type="predicted"/>
<organism evidence="2">
    <name type="scientific">marine metagenome</name>
    <dbReference type="NCBI Taxonomy" id="408172"/>
    <lineage>
        <taxon>unclassified sequences</taxon>
        <taxon>metagenomes</taxon>
        <taxon>ecological metagenomes</taxon>
    </lineage>
</organism>
<dbReference type="Pfam" id="PF03781">
    <property type="entry name" value="FGE-sulfatase"/>
    <property type="match status" value="1"/>
</dbReference>
<accession>A0A382DAX1</accession>
<dbReference type="InterPro" id="IPR016187">
    <property type="entry name" value="CTDL_fold"/>
</dbReference>
<dbReference type="Gene3D" id="3.90.1580.10">
    <property type="entry name" value="paralog of FGE (formylglycine-generating enzyme)"/>
    <property type="match status" value="1"/>
</dbReference>
<dbReference type="AlphaFoldDB" id="A0A382DAX1"/>
<evidence type="ECO:0000259" key="1">
    <source>
        <dbReference type="Pfam" id="PF03781"/>
    </source>
</evidence>
<name>A0A382DAX1_9ZZZZ</name>
<dbReference type="SUPFAM" id="SSF56436">
    <property type="entry name" value="C-type lectin-like"/>
    <property type="match status" value="1"/>
</dbReference>
<dbReference type="PANTHER" id="PTHR23150">
    <property type="entry name" value="SULFATASE MODIFYING FACTOR 1, 2"/>
    <property type="match status" value="1"/>
</dbReference>
<dbReference type="InterPro" id="IPR042095">
    <property type="entry name" value="SUMF_sf"/>
</dbReference>
<dbReference type="EMBL" id="UINC01038326">
    <property type="protein sequence ID" value="SVB35182.1"/>
    <property type="molecule type" value="Genomic_DNA"/>
</dbReference>
<dbReference type="InterPro" id="IPR005532">
    <property type="entry name" value="SUMF_dom"/>
</dbReference>
<dbReference type="InterPro" id="IPR051043">
    <property type="entry name" value="Sulfatase_Mod_Factor_Kinase"/>
</dbReference>
<dbReference type="GO" id="GO:0120147">
    <property type="term" value="F:formylglycine-generating oxidase activity"/>
    <property type="evidence" value="ECO:0007669"/>
    <property type="project" value="TreeGrafter"/>
</dbReference>
<protein>
    <recommendedName>
        <fullName evidence="1">Sulfatase-modifying factor enzyme-like domain-containing protein</fullName>
    </recommendedName>
</protein>
<gene>
    <name evidence="2" type="ORF">METZ01_LOCUS188036</name>
</gene>
<dbReference type="PANTHER" id="PTHR23150:SF19">
    <property type="entry name" value="FORMYLGLYCINE-GENERATING ENZYME"/>
    <property type="match status" value="1"/>
</dbReference>
<evidence type="ECO:0000313" key="2">
    <source>
        <dbReference type="EMBL" id="SVB35182.1"/>
    </source>
</evidence>